<dbReference type="PANTHER" id="PTHR30005:SF0">
    <property type="entry name" value="RETROGRADE REGULATION PROTEIN 2"/>
    <property type="match status" value="1"/>
</dbReference>
<dbReference type="PANTHER" id="PTHR30005">
    <property type="entry name" value="EXOPOLYPHOSPHATASE"/>
    <property type="match status" value="1"/>
</dbReference>
<dbReference type="Gene3D" id="3.30.420.40">
    <property type="match status" value="1"/>
</dbReference>
<dbReference type="GO" id="GO:0016462">
    <property type="term" value="F:pyrophosphatase activity"/>
    <property type="evidence" value="ECO:0007669"/>
    <property type="project" value="TreeGrafter"/>
</dbReference>
<proteinExistence type="predicted"/>
<dbReference type="SUPFAM" id="SSF53067">
    <property type="entry name" value="Actin-like ATPase domain"/>
    <property type="match status" value="2"/>
</dbReference>
<keyword evidence="3" id="KW-1185">Reference proteome</keyword>
<dbReference type="AlphaFoldDB" id="A0A2T0WQC4"/>
<dbReference type="OrthoDB" id="9814545at2"/>
<name>A0A2T0WQC4_9BACT</name>
<gene>
    <name evidence="2" type="ORF">CLW00_10310</name>
</gene>
<feature type="domain" description="Ppx/GppA phosphatase N-terminal" evidence="1">
    <location>
        <begin position="28"/>
        <end position="310"/>
    </location>
</feature>
<accession>A0A2T0WQC4</accession>
<evidence type="ECO:0000313" key="3">
    <source>
        <dbReference type="Proteomes" id="UP000238157"/>
    </source>
</evidence>
<sequence>MIPKKAAIIDMGTNTFHLLLVALYEDRFETIYKEKIAVKIGQGGISQNMILPEAQKRAFHTLKHFRNLIDGENITNIFAFATSAVRNAENGSAFVNEIKETFDISVNVISGAEEAQLIYEGIRFSGSLNGQTSLMMDIGGGSVEFIIGTAQEAFWRKSFEIGGQRMLDLFHYHDPILIEEAENLTEYLKGNLEELSSAIAQYKPVALVGASGTFDTLTDIYFQSLHQNKSKTQQVFDLPRPSFDEIAEKLLNLNKEERLKIPGMIPMRVDMIVVASCLIKYILKLVPVNVLICSNYALKEGVIAQLMGKHSLAPAESR</sequence>
<comment type="caution">
    <text evidence="2">The sequence shown here is derived from an EMBL/GenBank/DDBJ whole genome shotgun (WGS) entry which is preliminary data.</text>
</comment>
<dbReference type="Pfam" id="PF02541">
    <property type="entry name" value="Ppx-GppA"/>
    <property type="match status" value="1"/>
</dbReference>
<evidence type="ECO:0000259" key="1">
    <source>
        <dbReference type="Pfam" id="PF02541"/>
    </source>
</evidence>
<dbReference type="InterPro" id="IPR003695">
    <property type="entry name" value="Ppx_GppA_N"/>
</dbReference>
<dbReference type="EMBL" id="PVTR01000003">
    <property type="protein sequence ID" value="PRY88890.1"/>
    <property type="molecule type" value="Genomic_DNA"/>
</dbReference>
<evidence type="ECO:0000313" key="2">
    <source>
        <dbReference type="EMBL" id="PRY88890.1"/>
    </source>
</evidence>
<reference evidence="2 3" key="1">
    <citation type="submission" date="2018-03" db="EMBL/GenBank/DDBJ databases">
        <title>Genomic Encyclopedia of Archaeal and Bacterial Type Strains, Phase II (KMG-II): from individual species to whole genera.</title>
        <authorList>
            <person name="Goeker M."/>
        </authorList>
    </citation>
    <scope>NUCLEOTIDE SEQUENCE [LARGE SCALE GENOMIC DNA]</scope>
    <source>
        <strain evidence="2 3">DSM 27929</strain>
    </source>
</reference>
<dbReference type="InterPro" id="IPR050273">
    <property type="entry name" value="GppA/Ppx_hydrolase"/>
</dbReference>
<dbReference type="InterPro" id="IPR043129">
    <property type="entry name" value="ATPase_NBD"/>
</dbReference>
<dbReference type="Gene3D" id="3.30.420.150">
    <property type="entry name" value="Exopolyphosphatase. Domain 2"/>
    <property type="match status" value="1"/>
</dbReference>
<dbReference type="Proteomes" id="UP000238157">
    <property type="component" value="Unassembled WGS sequence"/>
</dbReference>
<organism evidence="2 3">
    <name type="scientific">Mongoliibacter ruber</name>
    <dbReference type="NCBI Taxonomy" id="1750599"/>
    <lineage>
        <taxon>Bacteria</taxon>
        <taxon>Pseudomonadati</taxon>
        <taxon>Bacteroidota</taxon>
        <taxon>Cytophagia</taxon>
        <taxon>Cytophagales</taxon>
        <taxon>Cyclobacteriaceae</taxon>
        <taxon>Mongoliibacter</taxon>
    </lineage>
</organism>
<protein>
    <submittedName>
        <fullName evidence="2">Exopolyphosphatase/guanosine-5'-triphosphate, 3'-diphosphate pyrophosphatase</fullName>
    </submittedName>
</protein>
<dbReference type="RefSeq" id="WP_106132698.1">
    <property type="nucleotide sequence ID" value="NZ_PVTR01000003.1"/>
</dbReference>
<dbReference type="CDD" id="cd24055">
    <property type="entry name" value="ASKHA_NBD_ChPPX-like"/>
    <property type="match status" value="1"/>
</dbReference>